<dbReference type="InterPro" id="IPR052994">
    <property type="entry name" value="Tiny_macrocysts_regulators"/>
</dbReference>
<keyword evidence="4" id="KW-1185">Reference proteome</keyword>
<evidence type="ECO:0000256" key="1">
    <source>
        <dbReference type="SAM" id="MobiDB-lite"/>
    </source>
</evidence>
<keyword evidence="2" id="KW-1133">Transmembrane helix</keyword>
<name>A0A8S1S6L7_9CILI</name>
<gene>
    <name evidence="3" type="ORF">PPENT_87.1.T0030442</name>
</gene>
<proteinExistence type="predicted"/>
<evidence type="ECO:0000313" key="3">
    <source>
        <dbReference type="EMBL" id="CAD8134699.1"/>
    </source>
</evidence>
<evidence type="ECO:0000313" key="4">
    <source>
        <dbReference type="Proteomes" id="UP000689195"/>
    </source>
</evidence>
<dbReference type="Proteomes" id="UP000689195">
    <property type="component" value="Unassembled WGS sequence"/>
</dbReference>
<feature type="transmembrane region" description="Helical" evidence="2">
    <location>
        <begin position="151"/>
        <end position="174"/>
    </location>
</feature>
<accession>A0A8S1S6L7</accession>
<dbReference type="OrthoDB" id="302675at2759"/>
<keyword evidence="2" id="KW-0812">Transmembrane</keyword>
<feature type="transmembrane region" description="Helical" evidence="2">
    <location>
        <begin position="79"/>
        <end position="100"/>
    </location>
</feature>
<reference evidence="3" key="1">
    <citation type="submission" date="2021-01" db="EMBL/GenBank/DDBJ databases">
        <authorList>
            <consortium name="Genoscope - CEA"/>
            <person name="William W."/>
        </authorList>
    </citation>
    <scope>NUCLEOTIDE SEQUENCE</scope>
</reference>
<evidence type="ECO:0008006" key="5">
    <source>
        <dbReference type="Google" id="ProtNLM"/>
    </source>
</evidence>
<feature type="transmembrane region" description="Helical" evidence="2">
    <location>
        <begin position="1463"/>
        <end position="1486"/>
    </location>
</feature>
<dbReference type="PANTHER" id="PTHR31600:SF2">
    <property type="entry name" value="GAMETE ENRICHED GENE 10 PROTEIN-RELATED"/>
    <property type="match status" value="1"/>
</dbReference>
<keyword evidence="2" id="KW-0472">Membrane</keyword>
<feature type="transmembrane region" description="Helical" evidence="2">
    <location>
        <begin position="121"/>
        <end position="145"/>
    </location>
</feature>
<feature type="compositionally biased region" description="Low complexity" evidence="1">
    <location>
        <begin position="1109"/>
        <end position="1120"/>
    </location>
</feature>
<comment type="caution">
    <text evidence="3">The sequence shown here is derived from an EMBL/GenBank/DDBJ whole genome shotgun (WGS) entry which is preliminary data.</text>
</comment>
<evidence type="ECO:0000256" key="2">
    <source>
        <dbReference type="SAM" id="Phobius"/>
    </source>
</evidence>
<protein>
    <recommendedName>
        <fullName evidence="5">Transmembrane protein</fullName>
    </recommendedName>
</protein>
<dbReference type="EMBL" id="CAJJDO010000003">
    <property type="protein sequence ID" value="CAD8134699.1"/>
    <property type="molecule type" value="Genomic_DNA"/>
</dbReference>
<feature type="transmembrane region" description="Helical" evidence="2">
    <location>
        <begin position="1335"/>
        <end position="1358"/>
    </location>
</feature>
<sequence>MNKIKEFCSGYIKTILFAIEYKHRFQFPQEFFIIPHFLHHVQILSLFLERSSDQVFDYVVVLAHYSLFEPMLTDELRKLFLFLIFAFQIILLFYLLIATFETQRIALNFKLRLILEKKIESVSSILHWYFTFYNIFTTPIIVISIKFMLTNYYIFGYFNAILQYFQGIILIYLLRNHRFAENNSFKRKFAYVQLFNYTVVYLLIFFRFYEEILFIKYAFGFLYAFLQIVDQFYSCPYRDPFREPSLKVAMVLLSSIFICLLFELEAIVYGQIFWIMFVATLMSGVSSSISSLFHEFAMTNYNSRFNLQEKYIIIGVDQFYSHFTHFQTSEFNKLTYFQQLIKHNENCVRIKCPSQKSKVSKINFNDNVQLQKLTIDVVSCIFKTCHSRTVVKNGEIHKPKFEQLQLQYISFLSSTAQRPLIGYVELRKYQQDQNSDNSLYFRELTSKISAELEFSILYLQERMIFQQFRKERYMAREEKLTIAQLWRSVNCYQEITPKIIDVIDKKQKFWDNLLEGYEDLEPFHKEQLSLCKSIDELYKKITTSIIIPEVFFDRSKDISLQTVLKILDPEDRNINILNLKLYSILYAVILNDFDRAFQAEKQIEELIKEDRQKSIEMIDDCALLKDEAAIILVSLVRKKGHIVNKNLLTLANFFEFQNVQDIAGQTSISSFLPPDLRILHDAQLNEFISKGYTKYSIQSIHSFYLQKQGYLRECYIKLGNLFQDSSDFILTGSILRLSTSYDVVMFDGYGKIIGSSQAFFQKRILPNNPNMTMERFVEQGHIFMLMPFILINLRKLANEIQTEFIDYSYFPEQLLDICLQFGQIFDDKQKQDQRLSSYNLTTIKSQIASHNSAISARTYNDSEEQVKIKGLNIPMLQVERMNLVLDFLLKYHDEQTIQCDVLKIKYNLEFQIMETKKIKYPYFILKLEPIIEFERSDSCSIIPYKKSIRKTLMALKYGESQMGMESTNNNTRNFQTANLQQNSDQLNETADLKGPSDQHLLEQIMEINNSSVSKPKIQQDESKVIFENPQISRIEDQDFQQLVQDFEESKVIVEKQEQELYEDPKYESDQIEKKSDSSKGQKIQKKGDILDILRKNKNNQVLENENQQSSKPSSTKTSSTKSPYLLIRSLYQFGEIDSQIWLIIMLNVIICVTALILVFIKIYIVQNQFGILQANLNYVQYPEKINNYFLKTLMYSSNILHQKLQLVNYSQFVNDALKDEFNYLALNIEHDLKSIYEDIITFENQVISLNDDLKIINNLKQFNITFDLTILLEQISSNSINLNQLIQNSNQLDEKYLSLNLFFKLNMVQVISVSKSYINYLNDNLLFYEQQIVNILIYVVVAELSVITALMFMIIKALQDVNQLIRKILILITKLSEDDVNQINKIYTEIKTILKDPKQVQWKKTNFVKCIFETNFIKAKQDLNFLQYSNASSIAKNNKQKFKKRYQNSSLTSRVYNLRLPQIWNYAFIFLSWLFLAGYLLGALGLSLSMVHSIKPAIALNLQLIEFKLKFDSLIVYGEILKTDYLVNLKLNQFYELSSIKFNQDGVLAEFFSLQEGFQDQLSDIYDQLQSSTSLLEEQKNTLLIPFRSSLCESDPNLVPACTNPLESTSSDNSLDYLSGGIVDMVHEFSKTLKTFWQITDFAITDEDQLEKFLSGQVHTTEFVHHFLFQGKIMEQIANTMLNLNKSTLDSVILKFQIYMYIMGLTLIIMYIFCFYKWILRLDNGMYLTKLALTLIPADFLNEQKTMSDLKNIQNE</sequence>
<feature type="transmembrane region" description="Helical" evidence="2">
    <location>
        <begin position="1698"/>
        <end position="1720"/>
    </location>
</feature>
<feature type="transmembrane region" description="Helical" evidence="2">
    <location>
        <begin position="272"/>
        <end position="294"/>
    </location>
</feature>
<feature type="transmembrane region" description="Helical" evidence="2">
    <location>
        <begin position="214"/>
        <end position="233"/>
    </location>
</feature>
<feature type="region of interest" description="Disordered" evidence="1">
    <location>
        <begin position="1062"/>
        <end position="1084"/>
    </location>
</feature>
<organism evidence="3 4">
    <name type="scientific">Paramecium pentaurelia</name>
    <dbReference type="NCBI Taxonomy" id="43138"/>
    <lineage>
        <taxon>Eukaryota</taxon>
        <taxon>Sar</taxon>
        <taxon>Alveolata</taxon>
        <taxon>Ciliophora</taxon>
        <taxon>Intramacronucleata</taxon>
        <taxon>Oligohymenophorea</taxon>
        <taxon>Peniculida</taxon>
        <taxon>Parameciidae</taxon>
        <taxon>Paramecium</taxon>
    </lineage>
</organism>
<feature type="region of interest" description="Disordered" evidence="1">
    <location>
        <begin position="1101"/>
        <end position="1120"/>
    </location>
</feature>
<feature type="transmembrane region" description="Helical" evidence="2">
    <location>
        <begin position="1140"/>
        <end position="1164"/>
    </location>
</feature>
<feature type="transmembrane region" description="Helical" evidence="2">
    <location>
        <begin position="245"/>
        <end position="266"/>
    </location>
</feature>
<dbReference type="PANTHER" id="PTHR31600">
    <property type="entry name" value="TINY MACROCYSTS PROTEIN B-RELATED"/>
    <property type="match status" value="1"/>
</dbReference>
<feature type="transmembrane region" description="Helical" evidence="2">
    <location>
        <begin position="189"/>
        <end position="208"/>
    </location>
</feature>